<organism evidence="1 2">
    <name type="scientific">Mycena pura</name>
    <dbReference type="NCBI Taxonomy" id="153505"/>
    <lineage>
        <taxon>Eukaryota</taxon>
        <taxon>Fungi</taxon>
        <taxon>Dikarya</taxon>
        <taxon>Basidiomycota</taxon>
        <taxon>Agaricomycotina</taxon>
        <taxon>Agaricomycetes</taxon>
        <taxon>Agaricomycetidae</taxon>
        <taxon>Agaricales</taxon>
        <taxon>Marasmiineae</taxon>
        <taxon>Mycenaceae</taxon>
        <taxon>Mycena</taxon>
    </lineage>
</organism>
<dbReference type="EMBL" id="JARJCW010000045">
    <property type="protein sequence ID" value="KAJ7205038.1"/>
    <property type="molecule type" value="Genomic_DNA"/>
</dbReference>
<accession>A0AAD6V8D3</accession>
<sequence length="418" mass="45469">MNTTHLRNCPRFGTRFSEMMMAAPDQLTPPWALFATQRVLSNSYISRPSVQVPSYDIGVRIRASAARCPERNKALPYSLPAFIIGDARTRTLPCGHGLRRALALALVPRDGTELASITLPCHALTAAFALPNSCEAGNSNAGGVPGGTARPREFTSQAPRPGLACARGAWRVVRRGVHAGAGALRSPVRVGAPVTPPLDWRDAYRPCVRPHVPPGIRIRPAQPSAAAAPPPPPLPRTGTGSVAIPCYLFFIYQLDADDVGIAACGLEAFVLCARLCRIEERNRRRWPHARYYPVHALLLSLLYYLTHYAQRSTFNVQRSRLDRQFHFDKNIRQGTVAATGGVSAVCCNLFPSTVAPSTGICVQIVSHWHVGSHRRKVCRATMPRVPASPTCVSWTQGQESRTVHASSRLAPSGITECK</sequence>
<comment type="caution">
    <text evidence="1">The sequence shown here is derived from an EMBL/GenBank/DDBJ whole genome shotgun (WGS) entry which is preliminary data.</text>
</comment>
<reference evidence="1" key="1">
    <citation type="submission" date="2023-03" db="EMBL/GenBank/DDBJ databases">
        <title>Massive genome expansion in bonnet fungi (Mycena s.s.) driven by repeated elements and novel gene families across ecological guilds.</title>
        <authorList>
            <consortium name="Lawrence Berkeley National Laboratory"/>
            <person name="Harder C.B."/>
            <person name="Miyauchi S."/>
            <person name="Viragh M."/>
            <person name="Kuo A."/>
            <person name="Thoen E."/>
            <person name="Andreopoulos B."/>
            <person name="Lu D."/>
            <person name="Skrede I."/>
            <person name="Drula E."/>
            <person name="Henrissat B."/>
            <person name="Morin E."/>
            <person name="Kohler A."/>
            <person name="Barry K."/>
            <person name="LaButti K."/>
            <person name="Morin E."/>
            <person name="Salamov A."/>
            <person name="Lipzen A."/>
            <person name="Mereny Z."/>
            <person name="Hegedus B."/>
            <person name="Baldrian P."/>
            <person name="Stursova M."/>
            <person name="Weitz H."/>
            <person name="Taylor A."/>
            <person name="Grigoriev I.V."/>
            <person name="Nagy L.G."/>
            <person name="Martin F."/>
            <person name="Kauserud H."/>
        </authorList>
    </citation>
    <scope>NUCLEOTIDE SEQUENCE</scope>
    <source>
        <strain evidence="1">9144</strain>
    </source>
</reference>
<proteinExistence type="predicted"/>
<dbReference type="Proteomes" id="UP001219525">
    <property type="component" value="Unassembled WGS sequence"/>
</dbReference>
<evidence type="ECO:0000313" key="2">
    <source>
        <dbReference type="Proteomes" id="UP001219525"/>
    </source>
</evidence>
<name>A0AAD6V8D3_9AGAR</name>
<evidence type="ECO:0000313" key="1">
    <source>
        <dbReference type="EMBL" id="KAJ7205038.1"/>
    </source>
</evidence>
<gene>
    <name evidence="1" type="ORF">GGX14DRAFT_397974</name>
</gene>
<protein>
    <submittedName>
        <fullName evidence="1">Uncharacterized protein</fullName>
    </submittedName>
</protein>
<keyword evidence="2" id="KW-1185">Reference proteome</keyword>
<dbReference type="AlphaFoldDB" id="A0AAD6V8D3"/>